<proteinExistence type="predicted"/>
<dbReference type="SUPFAM" id="SSF56322">
    <property type="entry name" value="ADC synthase"/>
    <property type="match status" value="1"/>
</dbReference>
<keyword evidence="4" id="KW-1185">Reference proteome</keyword>
<protein>
    <submittedName>
        <fullName evidence="3">Para-aminobenzoate synthase, aminase component</fullName>
        <ecNumber evidence="3">2.6.1.85</ecNumber>
    </submittedName>
</protein>
<dbReference type="PRINTS" id="PR00095">
    <property type="entry name" value="ANTSNTHASEI"/>
</dbReference>
<dbReference type="Gene3D" id="3.60.120.10">
    <property type="entry name" value="Anthranilate synthase"/>
    <property type="match status" value="1"/>
</dbReference>
<dbReference type="EMBL" id="CP011797">
    <property type="protein sequence ID" value="ATX76838.1"/>
    <property type="molecule type" value="Genomic_DNA"/>
</dbReference>
<dbReference type="GO" id="GO:0046820">
    <property type="term" value="F:4-amino-4-deoxychorismate synthase activity"/>
    <property type="evidence" value="ECO:0007669"/>
    <property type="project" value="UniProtKB-EC"/>
</dbReference>
<keyword evidence="3" id="KW-0032">Aminotransferase</keyword>
<accession>A0A2K8KQ08</accession>
<dbReference type="KEGG" id="rfo:REIFOR_01699"/>
<evidence type="ECO:0000313" key="3">
    <source>
        <dbReference type="EMBL" id="ATX76838.1"/>
    </source>
</evidence>
<dbReference type="InterPro" id="IPR015890">
    <property type="entry name" value="Chorismate_C"/>
</dbReference>
<dbReference type="EC" id="2.6.1.85" evidence="3"/>
<evidence type="ECO:0000313" key="4">
    <source>
        <dbReference type="Proteomes" id="UP000229757"/>
    </source>
</evidence>
<name>A0A2K8KQ08_9GAMM</name>
<dbReference type="PANTHER" id="PTHR11236">
    <property type="entry name" value="AMINOBENZOATE/ANTHRANILATE SYNTHASE"/>
    <property type="match status" value="1"/>
</dbReference>
<organism evidence="3 4">
    <name type="scientific">Reinekea forsetii</name>
    <dbReference type="NCBI Taxonomy" id="1336806"/>
    <lineage>
        <taxon>Bacteria</taxon>
        <taxon>Pseudomonadati</taxon>
        <taxon>Pseudomonadota</taxon>
        <taxon>Gammaproteobacteria</taxon>
        <taxon>Oceanospirillales</taxon>
        <taxon>Saccharospirillaceae</taxon>
        <taxon>Reinekea</taxon>
    </lineage>
</organism>
<gene>
    <name evidence="3" type="ORF">REIFOR_01699</name>
</gene>
<sequence>MRPASSACQLAYDPFCPIKDFLLHLLPIPYAPDDRFGIDFLASQPGLIWFHSGSQSTDSEWFSAWPSVEYQYLGQEQIRVTDHTGHSRALTGDFFDCLKTHCPKIEGHTDILFGGGLAGHLSYDFGLELHKVPSQFPSHGAPLAIVGQYDWSISIDHTQQRAFLVVQDYCPPAIAARARALVKQLTAQRPATPAVVASRSANTAPSLMPDTASKWSCDMSERRYTEAFQHIQDYIVSGDVYQANLTRQWSTSAAGLPDWEIYQQLICAMPAPFSMFHRHRRGSLLSVSPERFIQIRQGRMQAQPIKGTRPRGRDAEQDELFRQELLNSEKDRAENLMIVDLLRNDLARHAKPGSVQVTGLFEIQSFNNVHHLVSTVVAEIKDSAHPLDVLRDAFPGGSITGAPKKRAMAVIDEVETTRRGHYCGCSFFLAGDGYLDSNILIRSVSLADDTLTCSGGGGIVYDSECAAEYAESEVKVHAIMAALRP</sequence>
<dbReference type="AlphaFoldDB" id="A0A2K8KQ08"/>
<dbReference type="Proteomes" id="UP000229757">
    <property type="component" value="Chromosome"/>
</dbReference>
<feature type="domain" description="Anthranilate synthase component I N-terminal" evidence="2">
    <location>
        <begin position="75"/>
        <end position="164"/>
    </location>
</feature>
<evidence type="ECO:0000259" key="2">
    <source>
        <dbReference type="Pfam" id="PF04715"/>
    </source>
</evidence>
<dbReference type="Pfam" id="PF00425">
    <property type="entry name" value="Chorismate_bind"/>
    <property type="match status" value="1"/>
</dbReference>
<dbReference type="GO" id="GO:0000162">
    <property type="term" value="P:L-tryptophan biosynthetic process"/>
    <property type="evidence" value="ECO:0007669"/>
    <property type="project" value="TreeGrafter"/>
</dbReference>
<dbReference type="PANTHER" id="PTHR11236:SF50">
    <property type="entry name" value="AMINODEOXYCHORISMATE SYNTHASE COMPONENT 1"/>
    <property type="match status" value="1"/>
</dbReference>
<feature type="domain" description="Chorismate-utilising enzyme C-terminal" evidence="1">
    <location>
        <begin position="221"/>
        <end position="475"/>
    </location>
</feature>
<dbReference type="InterPro" id="IPR005801">
    <property type="entry name" value="ADC_synthase"/>
</dbReference>
<reference evidence="3 4" key="1">
    <citation type="journal article" date="2017" name="Environ. Microbiol.">
        <title>Genomic and physiological analyses of 'Reinekea forsetii' reveal a versatile opportunistic lifestyle during spring algae blooms.</title>
        <authorList>
            <person name="Avci B."/>
            <person name="Hahnke R.L."/>
            <person name="Chafee M."/>
            <person name="Fischer T."/>
            <person name="Gruber-Vodicka H."/>
            <person name="Tegetmeyer H.E."/>
            <person name="Harder J."/>
            <person name="Fuchs B.M."/>
            <person name="Amann R.I."/>
            <person name="Teeling H."/>
        </authorList>
    </citation>
    <scope>NUCLEOTIDE SEQUENCE [LARGE SCALE GENOMIC DNA]</scope>
    <source>
        <strain evidence="3 4">Hel1_31_D35</strain>
    </source>
</reference>
<keyword evidence="3" id="KW-0808">Transferase</keyword>
<dbReference type="InterPro" id="IPR019999">
    <property type="entry name" value="Anth_synth_I-like"/>
</dbReference>
<evidence type="ECO:0000259" key="1">
    <source>
        <dbReference type="Pfam" id="PF00425"/>
    </source>
</evidence>
<dbReference type="Pfam" id="PF04715">
    <property type="entry name" value="Anth_synt_I_N"/>
    <property type="match status" value="1"/>
</dbReference>
<dbReference type="InterPro" id="IPR006805">
    <property type="entry name" value="Anth_synth_I_N"/>
</dbReference>